<evidence type="ECO:0000313" key="5">
    <source>
        <dbReference type="EMBL" id="KAJ1983151.1"/>
    </source>
</evidence>
<sequence>MSLSHYHSRNRDDPRQRASLLDRLWGDFDLWPGYDTALTRQLADWKDGVWSPTADMIDCDNQYVIHADLPGVPREQAQVSVVDDSVVISGEHKEEHQRDQEHTKIRERRFGRFRRSFPLPSNADANNIKAKFDNGVLEVCIPKAENKSSRRQIDIA</sequence>
<dbReference type="Proteomes" id="UP001151582">
    <property type="component" value="Unassembled WGS sequence"/>
</dbReference>
<dbReference type="OrthoDB" id="1431247at2759"/>
<evidence type="ECO:0000256" key="3">
    <source>
        <dbReference type="RuleBase" id="RU003616"/>
    </source>
</evidence>
<accession>A0A9W8EEZ2</accession>
<dbReference type="AlphaFoldDB" id="A0A9W8EEZ2"/>
<reference evidence="5" key="1">
    <citation type="submission" date="2022-07" db="EMBL/GenBank/DDBJ databases">
        <title>Phylogenomic reconstructions and comparative analyses of Kickxellomycotina fungi.</title>
        <authorList>
            <person name="Reynolds N.K."/>
            <person name="Stajich J.E."/>
            <person name="Barry K."/>
            <person name="Grigoriev I.V."/>
            <person name="Crous P."/>
            <person name="Smith M.E."/>
        </authorList>
    </citation>
    <scope>NUCLEOTIDE SEQUENCE</scope>
    <source>
        <strain evidence="5">RSA 567</strain>
    </source>
</reference>
<evidence type="ECO:0000313" key="6">
    <source>
        <dbReference type="Proteomes" id="UP001151582"/>
    </source>
</evidence>
<dbReference type="InterPro" id="IPR008978">
    <property type="entry name" value="HSP20-like_chaperone"/>
</dbReference>
<protein>
    <recommendedName>
        <fullName evidence="4">SHSP domain-containing protein</fullName>
    </recommendedName>
</protein>
<dbReference type="InterPro" id="IPR002068">
    <property type="entry name" value="A-crystallin/Hsp20_dom"/>
</dbReference>
<feature type="domain" description="SHSP" evidence="4">
    <location>
        <begin position="44"/>
        <end position="156"/>
    </location>
</feature>
<organism evidence="5 6">
    <name type="scientific">Dimargaris verticillata</name>
    <dbReference type="NCBI Taxonomy" id="2761393"/>
    <lineage>
        <taxon>Eukaryota</taxon>
        <taxon>Fungi</taxon>
        <taxon>Fungi incertae sedis</taxon>
        <taxon>Zoopagomycota</taxon>
        <taxon>Kickxellomycotina</taxon>
        <taxon>Dimargaritomycetes</taxon>
        <taxon>Dimargaritales</taxon>
        <taxon>Dimargaritaceae</taxon>
        <taxon>Dimargaris</taxon>
    </lineage>
</organism>
<evidence type="ECO:0000259" key="4">
    <source>
        <dbReference type="PROSITE" id="PS01031"/>
    </source>
</evidence>
<proteinExistence type="inferred from homology"/>
<name>A0A9W8EEZ2_9FUNG</name>
<comment type="similarity">
    <text evidence="2 3">Belongs to the small heat shock protein (HSP20) family.</text>
</comment>
<evidence type="ECO:0000256" key="2">
    <source>
        <dbReference type="PROSITE-ProRule" id="PRU00285"/>
    </source>
</evidence>
<dbReference type="PROSITE" id="PS01031">
    <property type="entry name" value="SHSP"/>
    <property type="match status" value="1"/>
</dbReference>
<dbReference type="CDD" id="cd06464">
    <property type="entry name" value="ACD_sHsps-like"/>
    <property type="match status" value="1"/>
</dbReference>
<dbReference type="PANTHER" id="PTHR11527">
    <property type="entry name" value="HEAT-SHOCK PROTEIN 20 FAMILY MEMBER"/>
    <property type="match status" value="1"/>
</dbReference>
<dbReference type="Pfam" id="PF00011">
    <property type="entry name" value="HSP20"/>
    <property type="match status" value="1"/>
</dbReference>
<dbReference type="Gene3D" id="2.60.40.790">
    <property type="match status" value="1"/>
</dbReference>
<comment type="caution">
    <text evidence="5">The sequence shown here is derived from an EMBL/GenBank/DDBJ whole genome shotgun (WGS) entry which is preliminary data.</text>
</comment>
<dbReference type="SUPFAM" id="SSF49764">
    <property type="entry name" value="HSP20-like chaperones"/>
    <property type="match status" value="1"/>
</dbReference>
<gene>
    <name evidence="5" type="ORF">H4R34_001437</name>
</gene>
<keyword evidence="6" id="KW-1185">Reference proteome</keyword>
<keyword evidence="1" id="KW-0346">Stress response</keyword>
<dbReference type="InterPro" id="IPR031107">
    <property type="entry name" value="Small_HSP"/>
</dbReference>
<evidence type="ECO:0000256" key="1">
    <source>
        <dbReference type="ARBA" id="ARBA00023016"/>
    </source>
</evidence>
<dbReference type="EMBL" id="JANBQB010000067">
    <property type="protein sequence ID" value="KAJ1983151.1"/>
    <property type="molecule type" value="Genomic_DNA"/>
</dbReference>